<dbReference type="EMBL" id="BMAW01008726">
    <property type="protein sequence ID" value="GFT09935.1"/>
    <property type="molecule type" value="Genomic_DNA"/>
</dbReference>
<organism evidence="2 3">
    <name type="scientific">Nephila pilipes</name>
    <name type="common">Giant wood spider</name>
    <name type="synonym">Nephila maculata</name>
    <dbReference type="NCBI Taxonomy" id="299642"/>
    <lineage>
        <taxon>Eukaryota</taxon>
        <taxon>Metazoa</taxon>
        <taxon>Ecdysozoa</taxon>
        <taxon>Arthropoda</taxon>
        <taxon>Chelicerata</taxon>
        <taxon>Arachnida</taxon>
        <taxon>Araneae</taxon>
        <taxon>Araneomorphae</taxon>
        <taxon>Entelegynae</taxon>
        <taxon>Araneoidea</taxon>
        <taxon>Nephilidae</taxon>
        <taxon>Nephila</taxon>
    </lineage>
</organism>
<evidence type="ECO:0000256" key="1">
    <source>
        <dbReference type="SAM" id="MobiDB-lite"/>
    </source>
</evidence>
<keyword evidence="3" id="KW-1185">Reference proteome</keyword>
<reference evidence="2" key="1">
    <citation type="submission" date="2020-08" db="EMBL/GenBank/DDBJ databases">
        <title>Multicomponent nature underlies the extraordinary mechanical properties of spider dragline silk.</title>
        <authorList>
            <person name="Kono N."/>
            <person name="Nakamura H."/>
            <person name="Mori M."/>
            <person name="Yoshida Y."/>
            <person name="Ohtoshi R."/>
            <person name="Malay A.D."/>
            <person name="Moran D.A.P."/>
            <person name="Tomita M."/>
            <person name="Numata K."/>
            <person name="Arakawa K."/>
        </authorList>
    </citation>
    <scope>NUCLEOTIDE SEQUENCE</scope>
</reference>
<proteinExistence type="predicted"/>
<protein>
    <submittedName>
        <fullName evidence="2">Uncharacterized protein</fullName>
    </submittedName>
</protein>
<feature type="non-terminal residue" evidence="2">
    <location>
        <position position="1"/>
    </location>
</feature>
<accession>A0A8X6THC1</accession>
<dbReference type="Proteomes" id="UP000887013">
    <property type="component" value="Unassembled WGS sequence"/>
</dbReference>
<evidence type="ECO:0000313" key="3">
    <source>
        <dbReference type="Proteomes" id="UP000887013"/>
    </source>
</evidence>
<sequence>DTEFVISSPIHLKDMCRSSRNPSIVVPGRANSPSDIWAAGRGCGGESDTMSISADKRIPTQSRRRHQS</sequence>
<evidence type="ECO:0000313" key="2">
    <source>
        <dbReference type="EMBL" id="GFT09935.1"/>
    </source>
</evidence>
<feature type="region of interest" description="Disordered" evidence="1">
    <location>
        <begin position="40"/>
        <end position="68"/>
    </location>
</feature>
<name>A0A8X6THC1_NEPPI</name>
<comment type="caution">
    <text evidence="2">The sequence shown here is derived from an EMBL/GenBank/DDBJ whole genome shotgun (WGS) entry which is preliminary data.</text>
</comment>
<dbReference type="AlphaFoldDB" id="A0A8X6THC1"/>
<gene>
    <name evidence="2" type="ORF">NPIL_434291</name>
</gene>